<proteinExistence type="predicted"/>
<dbReference type="GO" id="GO:0030151">
    <property type="term" value="F:molybdenum ion binding"/>
    <property type="evidence" value="ECO:0007669"/>
    <property type="project" value="InterPro"/>
</dbReference>
<organism evidence="2 3">
    <name type="scientific">Micromonospora auratinigra</name>
    <dbReference type="NCBI Taxonomy" id="261654"/>
    <lineage>
        <taxon>Bacteria</taxon>
        <taxon>Bacillati</taxon>
        <taxon>Actinomycetota</taxon>
        <taxon>Actinomycetes</taxon>
        <taxon>Micromonosporales</taxon>
        <taxon>Micromonosporaceae</taxon>
        <taxon>Micromonospora</taxon>
    </lineage>
</organism>
<dbReference type="EMBL" id="LT594323">
    <property type="protein sequence ID" value="SBT40064.1"/>
    <property type="molecule type" value="Genomic_DNA"/>
</dbReference>
<sequence length="277" mass="29989">MVGAMRLTAVHVHPVKSLGGVAVDRATVEPWGLRHDRRWLVLHPDGGVLTARTEHRMLGVTAAPAPGGITLTGCDGGTLTVPEPTDGVPVPAGMSRLDTVRLAGDDAHHWLSGQLRRPVRLGWLDDPRRRPVSADHGGRPGDPLNLSDAGPLLLTTLPSLRRLDEWIVEGAAERGEPAPAALPMARFRPTVVVDGPVEPFAEDGWRTVRIGAVDFRFAERCDRCQLTLIDPVTFTTGREPIRTLARHRRHDGRTWFGVRLIPLGTGEIGIGDEVDAG</sequence>
<evidence type="ECO:0000313" key="3">
    <source>
        <dbReference type="Proteomes" id="UP000199385"/>
    </source>
</evidence>
<dbReference type="InterPro" id="IPR005302">
    <property type="entry name" value="MoCF_Sase_C"/>
</dbReference>
<dbReference type="InterPro" id="IPR011037">
    <property type="entry name" value="Pyrv_Knase-like_insert_dom_sf"/>
</dbReference>
<feature type="domain" description="MOSC" evidence="1">
    <location>
        <begin position="124"/>
        <end position="277"/>
    </location>
</feature>
<dbReference type="GO" id="GO:0030170">
    <property type="term" value="F:pyridoxal phosphate binding"/>
    <property type="evidence" value="ECO:0007669"/>
    <property type="project" value="InterPro"/>
</dbReference>
<evidence type="ECO:0000259" key="1">
    <source>
        <dbReference type="PROSITE" id="PS51340"/>
    </source>
</evidence>
<dbReference type="InterPro" id="IPR005303">
    <property type="entry name" value="MOCOS_middle"/>
</dbReference>
<dbReference type="SUPFAM" id="SSF141673">
    <property type="entry name" value="MOSC N-terminal domain-like"/>
    <property type="match status" value="1"/>
</dbReference>
<dbReference type="AlphaFoldDB" id="A0A1A8Z7Z2"/>
<protein>
    <recommendedName>
        <fullName evidence="1">MOSC domain-containing protein</fullName>
    </recommendedName>
</protein>
<name>A0A1A8Z7Z2_9ACTN</name>
<dbReference type="PATRIC" id="fig|261654.4.peg.1149"/>
<accession>A0A1A8Z7Z2</accession>
<dbReference type="SUPFAM" id="SSF50800">
    <property type="entry name" value="PK beta-barrel domain-like"/>
    <property type="match status" value="1"/>
</dbReference>
<dbReference type="Proteomes" id="UP000199385">
    <property type="component" value="Chromosome I"/>
</dbReference>
<gene>
    <name evidence="2" type="ORF">GA0070611_1122</name>
</gene>
<dbReference type="PANTHER" id="PTHR14237:SF19">
    <property type="entry name" value="MITOCHONDRIAL AMIDOXIME REDUCING COMPONENT 1"/>
    <property type="match status" value="1"/>
</dbReference>
<dbReference type="PANTHER" id="PTHR14237">
    <property type="entry name" value="MOLYBDOPTERIN COFACTOR SULFURASE MOSC"/>
    <property type="match status" value="1"/>
</dbReference>
<evidence type="ECO:0000313" key="2">
    <source>
        <dbReference type="EMBL" id="SBT40064.1"/>
    </source>
</evidence>
<reference evidence="3" key="1">
    <citation type="submission" date="2016-06" db="EMBL/GenBank/DDBJ databases">
        <authorList>
            <person name="Varghese N."/>
            <person name="Submissions Spin"/>
        </authorList>
    </citation>
    <scope>NUCLEOTIDE SEQUENCE [LARGE SCALE GENOMIC DNA]</scope>
    <source>
        <strain evidence="3">DSM 44815</strain>
    </source>
</reference>
<dbReference type="GO" id="GO:0003824">
    <property type="term" value="F:catalytic activity"/>
    <property type="evidence" value="ECO:0007669"/>
    <property type="project" value="InterPro"/>
</dbReference>
<dbReference type="PROSITE" id="PS51340">
    <property type="entry name" value="MOSC"/>
    <property type="match status" value="1"/>
</dbReference>
<keyword evidence="3" id="KW-1185">Reference proteome</keyword>
<dbReference type="Pfam" id="PF03476">
    <property type="entry name" value="MOSC_N"/>
    <property type="match status" value="1"/>
</dbReference>
<dbReference type="STRING" id="261654.GA0070611_1122"/>
<dbReference type="Pfam" id="PF03473">
    <property type="entry name" value="MOSC"/>
    <property type="match status" value="1"/>
</dbReference>